<sequence length="1361" mass="140683">MPDIGYYTLPVIPSFRGTTNRLQTDLNRSFGKAGTDAGKTLTTAASKQIEKDRAIEKATATKAKAVDNLTKAMDKAASAAGRVRTAEANLVQVRKSGNEARIVAAEERLAEARRKVAAETRNVDKANREVSSSTKRLQDAMKQTVDAGNSGGGGAGQAGIAGLMLFGKGGAAGLSSLSSSAGRTAGLAMRAGIVGAVGVGIGAALVAPIAAAFKAFNWGAEVGLPLDRTLNTLRGVTEATGAQMAAAGNEARRLGSDIHLSGVTASDAAAAMTELAKGGLTLDEAMKATRGTLQLATAGQLDAAEAAKYQTAAMNTFSLSADKAGHVADLLAKAANASSAEVSDIGQALQQGGAVAAGFGLSLEETVSTLAAFSKMGINGSDAGTMLKTSLQAITDQGNPAQAAIEQLGLKLYDTNGQFVGYTNMMNQVAEASTHMTQEQFQAATAVLFGSDAMRASMIAAKGGPELFNKTAEEMSKVDGAAAAMAGAQMHGLPGVIEGLDNTMDGLKLSVYDAGNAIVTAMGQEALGSLDSFADMVARNQPTIIGFFTNVGTFAVEGATQLVMFAAEGARALAQFVNVIGDVHGGMLRAGAALKRLTGDTAGADKWDAEADAAFGYADGIYAVADRLDGTVNKLRGFKDRLADAGKQAQNASKLTVALGNAVADVPDGKDIIIRENTPEAIENLRALGIQVEETPTGLKLTATTDEADDIMTDWRKQQGAEPVDINIKPNVNDADVQALLQRYPMLGGGLGVTAPGSNATVAPGASLEDLLTPRPRALGGLFSGIQPLPDDAKIQQPVPGGVVQWAEAGDAEAFIPINGSQRSKDIWVATGRALGILQSFANGGLGDAGGALPYTQALRELMFRQFPALKDIGTYRAPDGFNEHSSGRAADVMIPEYNTPQGLALGNQVASFALSLPGTERVMWQHRTWYPDGRSSWVEERGSDTANHMDHVHVFANDIAAQARGGGVPNLGGPYGAGLNTGAATQTVPDWDAIAQAESGGNWAINTGNGYYGGLQFDQPTWDAYKPAGAPARADLAPRETQIAAAENLVRDRGANAPKAWPNTWKTKDVPATGLSTGTRTAGIDPETGERGFYTPDPKKIREADQKVADAEQRIREADAKVAEEEAALRELAPDAKESQRLSAQRQLDAAKADADKARREADDARADLAEAQRGDFKRGSGVSGGDGASQFGEVGSILSSFMQDTFGLGDLLPDPSQLGIVKLLGAIMGIKYTPQGAGFPWQTGYAGGNGTPFSGNPFAGSQAITDPLAAATSMLPFGMVPDASQMAGGGQTLPNGLPVPAMPPEGVHAGGGAAPGPVQQDNSVNVTVNGYSQTDVVNGVRREMQWAPRVNTYTPPGMG</sequence>
<feature type="domain" description="Resuscitation-promoting factor core lysozyme-like" evidence="6">
    <location>
        <begin position="989"/>
        <end position="1063"/>
    </location>
</feature>
<organism evidence="9 10">
    <name type="scientific">Mycobacterium phage Gancho</name>
    <dbReference type="NCBI Taxonomy" id="2301613"/>
    <lineage>
        <taxon>Viruses</taxon>
        <taxon>Duplodnaviria</taxon>
        <taxon>Heunggongvirae</taxon>
        <taxon>Uroviricota</taxon>
        <taxon>Caudoviricetes</taxon>
        <taxon>Gilesvirus</taxon>
        <taxon>Gilesvirus giles</taxon>
    </lineage>
</organism>
<dbReference type="PANTHER" id="PTHR37813:SF1">
    <property type="entry name" value="FELS-2 PROPHAGE PROTEIN"/>
    <property type="match status" value="1"/>
</dbReference>
<feature type="compositionally biased region" description="Basic and acidic residues" evidence="5">
    <location>
        <begin position="1150"/>
        <end position="1180"/>
    </location>
</feature>
<dbReference type="Pfam" id="PF10145">
    <property type="entry name" value="PhageMin_Tail"/>
    <property type="match status" value="1"/>
</dbReference>
<keyword evidence="2" id="KW-1188">Viral release from host cell</keyword>
<evidence type="ECO:0000256" key="4">
    <source>
        <dbReference type="SAM" id="Coils"/>
    </source>
</evidence>
<dbReference type="Gene3D" id="1.10.530.10">
    <property type="match status" value="1"/>
</dbReference>
<dbReference type="GO" id="GO:0098003">
    <property type="term" value="P:viral tail assembly"/>
    <property type="evidence" value="ECO:0007669"/>
    <property type="project" value="UniProtKB-KW"/>
</dbReference>
<dbReference type="SUPFAM" id="SSF53955">
    <property type="entry name" value="Lysozyme-like"/>
    <property type="match status" value="1"/>
</dbReference>
<evidence type="ECO:0000256" key="2">
    <source>
        <dbReference type="ARBA" id="ARBA00022612"/>
    </source>
</evidence>
<evidence type="ECO:0000256" key="5">
    <source>
        <dbReference type="SAM" id="MobiDB-lite"/>
    </source>
</evidence>
<feature type="compositionally biased region" description="Basic and acidic residues" evidence="5">
    <location>
        <begin position="1098"/>
        <end position="1114"/>
    </location>
</feature>
<protein>
    <submittedName>
        <fullName evidence="9">Tape measure protein</fullName>
    </submittedName>
</protein>
<feature type="compositionally biased region" description="Basic and acidic residues" evidence="5">
    <location>
        <begin position="1131"/>
        <end position="1141"/>
    </location>
</feature>
<evidence type="ECO:0000256" key="3">
    <source>
        <dbReference type="ARBA" id="ARBA00022801"/>
    </source>
</evidence>
<evidence type="ECO:0000259" key="6">
    <source>
        <dbReference type="Pfam" id="PF06737"/>
    </source>
</evidence>
<accession>A0A385UCA8</accession>
<dbReference type="PANTHER" id="PTHR37813">
    <property type="entry name" value="FELS-2 PROPHAGE PROTEIN"/>
    <property type="match status" value="1"/>
</dbReference>
<evidence type="ECO:0000313" key="10">
    <source>
        <dbReference type="Proteomes" id="UP000273282"/>
    </source>
</evidence>
<gene>
    <name evidence="9" type="primary">19</name>
    <name evidence="9" type="ORF">SEA_GANCHO_19</name>
</gene>
<dbReference type="InterPro" id="IPR023346">
    <property type="entry name" value="Lysozyme-like_dom_sf"/>
</dbReference>
<keyword evidence="4" id="KW-0175">Coiled coil</keyword>
<keyword evidence="3" id="KW-0378">Hydrolase</keyword>
<evidence type="ECO:0000256" key="1">
    <source>
        <dbReference type="ARBA" id="ARBA00022465"/>
    </source>
</evidence>
<feature type="region of interest" description="Disordered" evidence="5">
    <location>
        <begin position="1131"/>
        <end position="1189"/>
    </location>
</feature>
<dbReference type="CDD" id="cd13925">
    <property type="entry name" value="RPF"/>
    <property type="match status" value="1"/>
</dbReference>
<evidence type="ECO:0000313" key="9">
    <source>
        <dbReference type="EMBL" id="AYB69362.1"/>
    </source>
</evidence>
<dbReference type="Pfam" id="PF06737">
    <property type="entry name" value="Transglycosylas"/>
    <property type="match status" value="1"/>
</dbReference>
<keyword evidence="1" id="KW-1245">Viral tail assembly</keyword>
<dbReference type="NCBIfam" id="TIGR01760">
    <property type="entry name" value="tape_meas_TP901"/>
    <property type="match status" value="1"/>
</dbReference>
<feature type="region of interest" description="Disordered" evidence="5">
    <location>
        <begin position="1057"/>
        <end position="1114"/>
    </location>
</feature>
<reference evidence="9 10" key="1">
    <citation type="submission" date="2018-08" db="EMBL/GenBank/DDBJ databases">
        <authorList>
            <person name="Ponder J.K."/>
            <person name="Bai Y."/>
            <person name="Zhang J."/>
            <person name="Jiang H."/>
            <person name="Camp R.W."/>
            <person name="Howard K.A."/>
            <person name="Garcia M.A."/>
            <person name="Hibshamn G.N."/>
            <person name="Valenteen J.P."/>
            <person name="Fillman C.L."/>
            <person name="Guild N.A."/>
            <person name="Molloy S.D."/>
            <person name="Garlena R.A."/>
            <person name="Russell D.A."/>
            <person name="Pope W.H."/>
            <person name="Jacobs-Sera D."/>
            <person name="Hatfull G.F."/>
        </authorList>
    </citation>
    <scope>NUCLEOTIDE SEQUENCE [LARGE SCALE GENOMIC DNA]</scope>
</reference>
<dbReference type="InterPro" id="IPR058593">
    <property type="entry name" value="ARB_07466-like_C"/>
</dbReference>
<dbReference type="InterPro" id="IPR010090">
    <property type="entry name" value="Phage_tape_meas"/>
</dbReference>
<feature type="domain" description="Phage tail tape measure protein" evidence="7">
    <location>
        <begin position="249"/>
        <end position="450"/>
    </location>
</feature>
<name>A0A385UCA8_9CAUD</name>
<dbReference type="InterPro" id="IPR010618">
    <property type="entry name" value="RPF"/>
</dbReference>
<dbReference type="EMBL" id="MH727549">
    <property type="protein sequence ID" value="AYB69362.1"/>
    <property type="molecule type" value="Genomic_DNA"/>
</dbReference>
<dbReference type="Proteomes" id="UP000273282">
    <property type="component" value="Segment"/>
</dbReference>
<proteinExistence type="predicted"/>
<feature type="domain" description="ARB-07466-like C-terminal" evidence="8">
    <location>
        <begin position="850"/>
        <end position="950"/>
    </location>
</feature>
<evidence type="ECO:0000259" key="7">
    <source>
        <dbReference type="Pfam" id="PF10145"/>
    </source>
</evidence>
<dbReference type="GO" id="GO:0016787">
    <property type="term" value="F:hydrolase activity"/>
    <property type="evidence" value="ECO:0007669"/>
    <property type="project" value="UniProtKB-KW"/>
</dbReference>
<evidence type="ECO:0000259" key="8">
    <source>
        <dbReference type="Pfam" id="PF26571"/>
    </source>
</evidence>
<feature type="coiled-coil region" evidence="4">
    <location>
        <begin position="95"/>
        <end position="143"/>
    </location>
</feature>
<dbReference type="Pfam" id="PF26571">
    <property type="entry name" value="VldE"/>
    <property type="match status" value="1"/>
</dbReference>